<feature type="transmembrane region" description="Helical" evidence="1">
    <location>
        <begin position="51"/>
        <end position="72"/>
    </location>
</feature>
<keyword evidence="1" id="KW-1133">Transmembrane helix</keyword>
<protein>
    <submittedName>
        <fullName evidence="2">DUF3040 domain-containing protein</fullName>
    </submittedName>
</protein>
<proteinExistence type="predicted"/>
<dbReference type="Pfam" id="PF11239">
    <property type="entry name" value="DUF3040"/>
    <property type="match status" value="1"/>
</dbReference>
<feature type="transmembrane region" description="Helical" evidence="1">
    <location>
        <begin position="78"/>
        <end position="101"/>
    </location>
</feature>
<evidence type="ECO:0000313" key="3">
    <source>
        <dbReference type="Proteomes" id="UP001445472"/>
    </source>
</evidence>
<name>A0ABV1UM14_9ACTN</name>
<keyword evidence="1" id="KW-0472">Membrane</keyword>
<dbReference type="RefSeq" id="WP_100105804.1">
    <property type="nucleotide sequence ID" value="NZ_JBEPBX010000001.1"/>
</dbReference>
<dbReference type="InterPro" id="IPR021401">
    <property type="entry name" value="DUF3040"/>
</dbReference>
<keyword evidence="3" id="KW-1185">Reference proteome</keyword>
<evidence type="ECO:0000256" key="1">
    <source>
        <dbReference type="SAM" id="Phobius"/>
    </source>
</evidence>
<reference evidence="2 3" key="1">
    <citation type="submission" date="2024-06" db="EMBL/GenBank/DDBJ databases">
        <title>The Natural Products Discovery Center: Release of the First 8490 Sequenced Strains for Exploring Actinobacteria Biosynthetic Diversity.</title>
        <authorList>
            <person name="Kalkreuter E."/>
            <person name="Kautsar S.A."/>
            <person name="Yang D."/>
            <person name="Bader C.D."/>
            <person name="Teijaro C.N."/>
            <person name="Fluegel L."/>
            <person name="Davis C.M."/>
            <person name="Simpson J.R."/>
            <person name="Lauterbach L."/>
            <person name="Steele A.D."/>
            <person name="Gui C."/>
            <person name="Meng S."/>
            <person name="Li G."/>
            <person name="Viehrig K."/>
            <person name="Ye F."/>
            <person name="Su P."/>
            <person name="Kiefer A.F."/>
            <person name="Nichols A."/>
            <person name="Cepeda A.J."/>
            <person name="Yan W."/>
            <person name="Fan B."/>
            <person name="Jiang Y."/>
            <person name="Adhikari A."/>
            <person name="Zheng C.-J."/>
            <person name="Schuster L."/>
            <person name="Cowan T.M."/>
            <person name="Smanski M.J."/>
            <person name="Chevrette M.G."/>
            <person name="De Carvalho L.P.S."/>
            <person name="Shen B."/>
        </authorList>
    </citation>
    <scope>NUCLEOTIDE SEQUENCE [LARGE SCALE GENOMIC DNA]</scope>
    <source>
        <strain evidence="2 3">NPDC000837</strain>
    </source>
</reference>
<dbReference type="EMBL" id="JBEPBX010000001">
    <property type="protein sequence ID" value="MER6611848.1"/>
    <property type="molecule type" value="Genomic_DNA"/>
</dbReference>
<comment type="caution">
    <text evidence="2">The sequence shown here is derived from an EMBL/GenBank/DDBJ whole genome shotgun (WGS) entry which is preliminary data.</text>
</comment>
<dbReference type="Proteomes" id="UP001445472">
    <property type="component" value="Unassembled WGS sequence"/>
</dbReference>
<keyword evidence="1" id="KW-0812">Transmembrane</keyword>
<accession>A0ABV1UM14</accession>
<organism evidence="2 3">
    <name type="scientific">Streptomyces xantholiticus</name>
    <dbReference type="NCBI Taxonomy" id="68285"/>
    <lineage>
        <taxon>Bacteria</taxon>
        <taxon>Bacillati</taxon>
        <taxon>Actinomycetota</taxon>
        <taxon>Actinomycetes</taxon>
        <taxon>Kitasatosporales</taxon>
        <taxon>Streptomycetaceae</taxon>
        <taxon>Streptomyces</taxon>
    </lineage>
</organism>
<evidence type="ECO:0000313" key="2">
    <source>
        <dbReference type="EMBL" id="MER6611848.1"/>
    </source>
</evidence>
<sequence length="116" mass="12730">MDGPGLSEPERLILAEIERDLRTDAFLDRRLRTMSPGPPLVRVTHRFRSHLLAVGVCVMAALTCVLLVMAASTSAPGLIWAFATTWALTLVGLLVLVCRWSKRLAGRRRERGPGPA</sequence>
<gene>
    <name evidence="2" type="ORF">ABT276_00170</name>
</gene>